<keyword evidence="1" id="KW-1133">Transmembrane helix</keyword>
<proteinExistence type="predicted"/>
<evidence type="ECO:0000256" key="1">
    <source>
        <dbReference type="SAM" id="Phobius"/>
    </source>
</evidence>
<sequence length="216" mass="23993">MKRVEKFQQYELRFCRVYKEELQEVINLMTVGGDKPKIESGDFEFDSAEDLFNYLGDNGADQIEISRSRPSVSLTSRGFRSATIRSYGSDDVSLALFQRVVNALRHCERRTPFRAQPWSVGVTAGLTLLAGFNAVNHGKSWASVPFICLAVFSAGLTAWLFKVQGRRDTLFFGVSRAAQKSFWQRKRDDILVAVISATLGGILGVAGTLVTQALSK</sequence>
<protein>
    <submittedName>
        <fullName evidence="2">Uncharacterized protein</fullName>
    </submittedName>
</protein>
<feature type="transmembrane region" description="Helical" evidence="1">
    <location>
        <begin position="190"/>
        <end position="214"/>
    </location>
</feature>
<feature type="transmembrane region" description="Helical" evidence="1">
    <location>
        <begin position="118"/>
        <end position="135"/>
    </location>
</feature>
<organism evidence="2 3">
    <name type="scientific">Paraburkholderia caledonica</name>
    <dbReference type="NCBI Taxonomy" id="134536"/>
    <lineage>
        <taxon>Bacteria</taxon>
        <taxon>Pseudomonadati</taxon>
        <taxon>Pseudomonadota</taxon>
        <taxon>Betaproteobacteria</taxon>
        <taxon>Burkholderiales</taxon>
        <taxon>Burkholderiaceae</taxon>
        <taxon>Paraburkholderia</taxon>
    </lineage>
</organism>
<dbReference type="AlphaFoldDB" id="A0AB73I8D8"/>
<keyword evidence="1" id="KW-0472">Membrane</keyword>
<name>A0AB73I8D8_9BURK</name>
<keyword evidence="1" id="KW-0812">Transmembrane</keyword>
<accession>A0AB73I8D8</accession>
<comment type="caution">
    <text evidence="2">The sequence shown here is derived from an EMBL/GenBank/DDBJ whole genome shotgun (WGS) entry which is preliminary data.</text>
</comment>
<dbReference type="EMBL" id="JAURTK010000002">
    <property type="protein sequence ID" value="MDP9646147.1"/>
    <property type="molecule type" value="Genomic_DNA"/>
</dbReference>
<dbReference type="RefSeq" id="WP_392393064.1">
    <property type="nucleotide sequence ID" value="NZ_JAURTK010000002.1"/>
</dbReference>
<dbReference type="Proteomes" id="UP001229486">
    <property type="component" value="Unassembled WGS sequence"/>
</dbReference>
<reference evidence="2" key="1">
    <citation type="submission" date="2023-07" db="EMBL/GenBank/DDBJ databases">
        <title>Sorghum-associated microbial communities from plants grown in Nebraska, USA.</title>
        <authorList>
            <person name="Schachtman D."/>
        </authorList>
    </citation>
    <scope>NUCLEOTIDE SEQUENCE</scope>
    <source>
        <strain evidence="2">DS1061</strain>
    </source>
</reference>
<evidence type="ECO:0000313" key="2">
    <source>
        <dbReference type="EMBL" id="MDP9646147.1"/>
    </source>
</evidence>
<evidence type="ECO:0000313" key="3">
    <source>
        <dbReference type="Proteomes" id="UP001229486"/>
    </source>
</evidence>
<gene>
    <name evidence="2" type="ORF">J2793_001580</name>
</gene>
<feature type="transmembrane region" description="Helical" evidence="1">
    <location>
        <begin position="141"/>
        <end position="161"/>
    </location>
</feature>